<gene>
    <name evidence="3" type="ORF">FWK35_00026431</name>
</gene>
<keyword evidence="2" id="KW-1133">Transmembrane helix</keyword>
<feature type="compositionally biased region" description="Basic residues" evidence="1">
    <location>
        <begin position="567"/>
        <end position="577"/>
    </location>
</feature>
<feature type="transmembrane region" description="Helical" evidence="2">
    <location>
        <begin position="301"/>
        <end position="320"/>
    </location>
</feature>
<dbReference type="EMBL" id="VUJU01004533">
    <property type="protein sequence ID" value="KAF0754061.1"/>
    <property type="molecule type" value="Genomic_DNA"/>
</dbReference>
<feature type="compositionally biased region" description="Polar residues" evidence="1">
    <location>
        <begin position="681"/>
        <end position="690"/>
    </location>
</feature>
<accession>A0A6G0YEF3</accession>
<feature type="region of interest" description="Disordered" evidence="1">
    <location>
        <begin position="501"/>
        <end position="704"/>
    </location>
</feature>
<evidence type="ECO:0000313" key="3">
    <source>
        <dbReference type="EMBL" id="KAF0754061.1"/>
    </source>
</evidence>
<evidence type="ECO:0000313" key="4">
    <source>
        <dbReference type="Proteomes" id="UP000478052"/>
    </source>
</evidence>
<feature type="compositionally biased region" description="Basic residues" evidence="1">
    <location>
        <begin position="508"/>
        <end position="521"/>
    </location>
</feature>
<name>A0A6G0YEF3_APHCR</name>
<evidence type="ECO:0000256" key="1">
    <source>
        <dbReference type="SAM" id="MobiDB-lite"/>
    </source>
</evidence>
<dbReference type="Proteomes" id="UP000478052">
    <property type="component" value="Unassembled WGS sequence"/>
</dbReference>
<comment type="caution">
    <text evidence="3">The sequence shown here is derived from an EMBL/GenBank/DDBJ whole genome shotgun (WGS) entry which is preliminary data.</text>
</comment>
<sequence length="876" mass="98679">MASLPQPKFEPKAPDKSSSAVACDVNKKILESADCSNNNKSKSLSLDLSNLNTASFKSLLEEVVAYDTAKQTKSELYNNLLEDVTQNGEDDVKRPLHNQRLVDSQTDLDKLSSKDQHIKENSSLEAFDLAPDFKKRLSGVTTKVSARQLEGGSLPSHVNHAQAISVLINKKNTQNTRKRIAESSKMAKNVDKVVDLGDFGYEEIQVKDMSNYTSHASLEISPAKDETKIDERFTTPLLCKQPSQNYEDHDSYMEIDASPYTKDSKDGMTKGNIFLIICFHLFGVWCFSLFNYLTFFKNAEYFLFCFCFSFLIGMLFIFYLEVLPRTSGEGDQDVKNCLHQPATVVTDFNKDAQMIDHRLLHLFGGQINCYQNPYNGFSQPMSLHFLTPNVEIEVYFNLNQHLITKHTLNSTDMTVNKFLLTLVFSVNYNLGLQTAYNINNNNNNNNNNRRNNTEDTSNTALKRNKQKKELKKKDEVVRSEDIQGYRGDKNIDEILKFIGDKSSDSKKNKGSKTKNKIKSRNGKGSDDDCGRPKNGKMKMTKYNSVEEVSTTVFQPMDSSDDESKSIKSSKKSKKKVPKQNQSSKKFASTEQRLNVLSSESLDTDSADFLLVTNKQRRKKQKSQNKLNATTSNFPPHDSYLLSQYTQPKSVKNKKRRKSTSSMPHSDKSEDNSDLDSVHSLPASSTPSKQPSYKEAPKTDLTKPACVVTTSEESIPTVTVALPQRNADSIVSNVNYDNECINGDVHVTYIVHESQKADIETAKKTAVLNKVPAAIPPQSASLTVRVPSKKKQSPIMYNKYEVDTSLSFGFEIDQNLLCDSGNDYSPPVSIPMPIEYNYKEVILFIKQAWQDVEKEKINGRSNILEYKRDNCGVVGDI</sequence>
<feature type="compositionally biased region" description="Polar residues" evidence="1">
    <location>
        <begin position="541"/>
        <end position="553"/>
    </location>
</feature>
<proteinExistence type="predicted"/>
<feature type="compositionally biased region" description="Polar residues" evidence="1">
    <location>
        <begin position="586"/>
        <end position="600"/>
    </location>
</feature>
<feature type="region of interest" description="Disordered" evidence="1">
    <location>
        <begin position="1"/>
        <end position="20"/>
    </location>
</feature>
<keyword evidence="2" id="KW-0812">Transmembrane</keyword>
<keyword evidence="2" id="KW-0472">Membrane</keyword>
<feature type="region of interest" description="Disordered" evidence="1">
    <location>
        <begin position="439"/>
        <end position="477"/>
    </location>
</feature>
<dbReference type="OrthoDB" id="6426920at2759"/>
<feature type="transmembrane region" description="Helical" evidence="2">
    <location>
        <begin position="273"/>
        <end position="295"/>
    </location>
</feature>
<protein>
    <submittedName>
        <fullName evidence="3">RhoGEF domain-containing protein gxcJ-like isoform X1</fullName>
    </submittedName>
</protein>
<dbReference type="AlphaFoldDB" id="A0A6G0YEF3"/>
<organism evidence="3 4">
    <name type="scientific">Aphis craccivora</name>
    <name type="common">Cowpea aphid</name>
    <dbReference type="NCBI Taxonomy" id="307492"/>
    <lineage>
        <taxon>Eukaryota</taxon>
        <taxon>Metazoa</taxon>
        <taxon>Ecdysozoa</taxon>
        <taxon>Arthropoda</taxon>
        <taxon>Hexapoda</taxon>
        <taxon>Insecta</taxon>
        <taxon>Pterygota</taxon>
        <taxon>Neoptera</taxon>
        <taxon>Paraneoptera</taxon>
        <taxon>Hemiptera</taxon>
        <taxon>Sternorrhyncha</taxon>
        <taxon>Aphidomorpha</taxon>
        <taxon>Aphidoidea</taxon>
        <taxon>Aphididae</taxon>
        <taxon>Aphidini</taxon>
        <taxon>Aphis</taxon>
        <taxon>Aphis</taxon>
    </lineage>
</organism>
<reference evidence="3 4" key="1">
    <citation type="submission" date="2019-08" db="EMBL/GenBank/DDBJ databases">
        <title>Whole genome of Aphis craccivora.</title>
        <authorList>
            <person name="Voronova N.V."/>
            <person name="Shulinski R.S."/>
            <person name="Bandarenka Y.V."/>
            <person name="Zhorov D.G."/>
            <person name="Warner D."/>
        </authorList>
    </citation>
    <scope>NUCLEOTIDE SEQUENCE [LARGE SCALE GENOMIC DNA]</scope>
    <source>
        <strain evidence="3">180601</strain>
        <tissue evidence="3">Whole Body</tissue>
    </source>
</reference>
<feature type="compositionally biased region" description="Low complexity" evidence="1">
    <location>
        <begin position="439"/>
        <end position="450"/>
    </location>
</feature>
<evidence type="ECO:0000256" key="2">
    <source>
        <dbReference type="SAM" id="Phobius"/>
    </source>
</evidence>
<keyword evidence="4" id="KW-1185">Reference proteome</keyword>
<feature type="compositionally biased region" description="Polar residues" evidence="1">
    <location>
        <begin position="640"/>
        <end position="649"/>
    </location>
</feature>